<reference evidence="6 7" key="1">
    <citation type="submission" date="2016-07" db="EMBL/GenBank/DDBJ databases">
        <title>Pervasive Adenine N6-methylation of Active Genes in Fungi.</title>
        <authorList>
            <consortium name="DOE Joint Genome Institute"/>
            <person name="Mondo S.J."/>
            <person name="Dannebaum R.O."/>
            <person name="Kuo R.C."/>
            <person name="Labutti K."/>
            <person name="Haridas S."/>
            <person name="Kuo A."/>
            <person name="Salamov A."/>
            <person name="Ahrendt S.R."/>
            <person name="Lipzen A."/>
            <person name="Sullivan W."/>
            <person name="Andreopoulos W.B."/>
            <person name="Clum A."/>
            <person name="Lindquist E."/>
            <person name="Daum C."/>
            <person name="Ramamoorthy G.K."/>
            <person name="Gryganskyi A."/>
            <person name="Culley D."/>
            <person name="Magnuson J.K."/>
            <person name="James T.Y."/>
            <person name="O'Malley M.A."/>
            <person name="Stajich J.E."/>
            <person name="Spatafora J.W."/>
            <person name="Visel A."/>
            <person name="Grigoriev I.V."/>
        </authorList>
    </citation>
    <scope>NUCLEOTIDE SEQUENCE [LARGE SCALE GENOMIC DNA]</scope>
    <source>
        <strain evidence="6 7">NRRL 2496</strain>
    </source>
</reference>
<dbReference type="SUPFAM" id="SSF56300">
    <property type="entry name" value="Metallo-dependent phosphatases"/>
    <property type="match status" value="1"/>
</dbReference>
<comment type="similarity">
    <text evidence="3">Belongs to the metallophosphoesterase superfamily. Purple acid phosphatase family.</text>
</comment>
<evidence type="ECO:0000313" key="7">
    <source>
        <dbReference type="Proteomes" id="UP000242180"/>
    </source>
</evidence>
<dbReference type="AlphaFoldDB" id="A0A1X2HDU7"/>
<gene>
    <name evidence="6" type="ORF">BCR43DRAFT_505731</name>
</gene>
<proteinExistence type="inferred from homology"/>
<feature type="chain" id="PRO_5011809099" description="Purple acid phosphatase" evidence="3">
    <location>
        <begin position="19"/>
        <end position="508"/>
    </location>
</feature>
<dbReference type="CDD" id="cd00839">
    <property type="entry name" value="MPP_PAPs"/>
    <property type="match status" value="1"/>
</dbReference>
<organism evidence="6 7">
    <name type="scientific">Syncephalastrum racemosum</name>
    <name type="common">Filamentous fungus</name>
    <dbReference type="NCBI Taxonomy" id="13706"/>
    <lineage>
        <taxon>Eukaryota</taxon>
        <taxon>Fungi</taxon>
        <taxon>Fungi incertae sedis</taxon>
        <taxon>Mucoromycota</taxon>
        <taxon>Mucoromycotina</taxon>
        <taxon>Mucoromycetes</taxon>
        <taxon>Mucorales</taxon>
        <taxon>Syncephalastraceae</taxon>
        <taxon>Syncephalastrum</taxon>
    </lineage>
</organism>
<evidence type="ECO:0000256" key="1">
    <source>
        <dbReference type="ARBA" id="ARBA00022729"/>
    </source>
</evidence>
<dbReference type="SUPFAM" id="SSF49363">
    <property type="entry name" value="Purple acid phosphatase, N-terminal domain"/>
    <property type="match status" value="1"/>
</dbReference>
<dbReference type="InterPro" id="IPR004843">
    <property type="entry name" value="Calcineurin-like_PHP"/>
</dbReference>
<dbReference type="EMBL" id="MCGN01000005">
    <property type="protein sequence ID" value="ORY96948.1"/>
    <property type="molecule type" value="Genomic_DNA"/>
</dbReference>
<dbReference type="STRING" id="13706.A0A1X2HDU7"/>
<dbReference type="Proteomes" id="UP000242180">
    <property type="component" value="Unassembled WGS sequence"/>
</dbReference>
<evidence type="ECO:0000259" key="4">
    <source>
        <dbReference type="Pfam" id="PF00149"/>
    </source>
</evidence>
<comment type="catalytic activity">
    <reaction evidence="3">
        <text>a phosphate monoester + H2O = an alcohol + phosphate</text>
        <dbReference type="Rhea" id="RHEA:15017"/>
        <dbReference type="ChEBI" id="CHEBI:15377"/>
        <dbReference type="ChEBI" id="CHEBI:30879"/>
        <dbReference type="ChEBI" id="CHEBI:43474"/>
        <dbReference type="ChEBI" id="CHEBI:67140"/>
        <dbReference type="EC" id="3.1.3.2"/>
    </reaction>
</comment>
<name>A0A1X2HDU7_SYNRA</name>
<feature type="domain" description="Calcineurin-like phosphoesterase" evidence="4">
    <location>
        <begin position="192"/>
        <end position="387"/>
    </location>
</feature>
<dbReference type="InterPro" id="IPR029052">
    <property type="entry name" value="Metallo-depent_PP-like"/>
</dbReference>
<feature type="signal peptide" evidence="3">
    <location>
        <begin position="1"/>
        <end position="18"/>
    </location>
</feature>
<dbReference type="InterPro" id="IPR008963">
    <property type="entry name" value="Purple_acid_Pase-like_N"/>
</dbReference>
<dbReference type="PANTHER" id="PTHR45867">
    <property type="entry name" value="PURPLE ACID PHOSPHATASE"/>
    <property type="match status" value="1"/>
</dbReference>
<keyword evidence="7" id="KW-1185">Reference proteome</keyword>
<dbReference type="PANTHER" id="PTHR45867:SF3">
    <property type="entry name" value="ACID PHOSPHATASE TYPE 7"/>
    <property type="match status" value="1"/>
</dbReference>
<evidence type="ECO:0000259" key="5">
    <source>
        <dbReference type="Pfam" id="PF14008"/>
    </source>
</evidence>
<sequence>MRLFCFVLFCIAHGLVLAQEEPEYLPGGAGQPAVLDDYNTEFSRWLHDYEPIEPQQIHLSMVSDGLAYRVQFSTLAPLHTAVFQYWPAVEEKPKVTSIWNREETWEFVDGGSEHRRQYMHIFKTQGPLRENTLYHYRIGSAKSDGNAYAQDIEDLVDVTGDDDGDDDGFYWSPKYGFHTHAKNVDQFSFMMAGDLGIVNAVTLRQMTSMAQSQHYDFFTYLGDFAYDMADMNGTKGNEFMNLLQDTFATTPLLTTPGNHESNYTFAHYTNRFRSVPYRESNSLSPDYYSVDYKWMHIVSITTEPLFEMSPESFETVKAWLRQDLARANANRAERPWIIVMGHRPLYCSSNDKAACVEDTNTLRQSGLEDILLEFSVDAYICGHRHNYERTYPVARGEVTSTSYKNAPSYFQLIIGNAGNYEQNKLFTSTPTEPLVTGPWSALRYAGYGLSTVSVTQNTLSFVHWQVEKDGSRGRPVDQFTAKKDKKQNDLFPISIDLGLHKKLERILE</sequence>
<dbReference type="GO" id="GO:0003993">
    <property type="term" value="F:acid phosphatase activity"/>
    <property type="evidence" value="ECO:0007669"/>
    <property type="project" value="UniProtKB-EC"/>
</dbReference>
<dbReference type="Gene3D" id="3.60.21.10">
    <property type="match status" value="1"/>
</dbReference>
<dbReference type="GO" id="GO:0046872">
    <property type="term" value="F:metal ion binding"/>
    <property type="evidence" value="ECO:0007669"/>
    <property type="project" value="InterPro"/>
</dbReference>
<evidence type="ECO:0000313" key="6">
    <source>
        <dbReference type="EMBL" id="ORY96948.1"/>
    </source>
</evidence>
<accession>A0A1X2HDU7</accession>
<evidence type="ECO:0000256" key="3">
    <source>
        <dbReference type="RuleBase" id="RU361203"/>
    </source>
</evidence>
<keyword evidence="1 3" id="KW-0732">Signal</keyword>
<keyword evidence="3" id="KW-0378">Hydrolase</keyword>
<dbReference type="InterPro" id="IPR025733">
    <property type="entry name" value="PAPs_C"/>
</dbReference>
<keyword evidence="2" id="KW-0325">Glycoprotein</keyword>
<protein>
    <recommendedName>
        <fullName evidence="3">Purple acid phosphatase</fullName>
        <ecNumber evidence="3">3.1.3.2</ecNumber>
    </recommendedName>
</protein>
<dbReference type="EC" id="3.1.3.2" evidence="3"/>
<comment type="caution">
    <text evidence="6">The sequence shown here is derived from an EMBL/GenBank/DDBJ whole genome shotgun (WGS) entry which is preliminary data.</text>
</comment>
<dbReference type="Pfam" id="PF00149">
    <property type="entry name" value="Metallophos"/>
    <property type="match status" value="1"/>
</dbReference>
<dbReference type="OrthoDB" id="45007at2759"/>
<evidence type="ECO:0000256" key="2">
    <source>
        <dbReference type="ARBA" id="ARBA00023180"/>
    </source>
</evidence>
<dbReference type="InParanoid" id="A0A1X2HDU7"/>
<feature type="domain" description="Purple acid phosphatase C-terminal" evidence="5">
    <location>
        <begin position="411"/>
        <end position="462"/>
    </location>
</feature>
<dbReference type="Pfam" id="PF14008">
    <property type="entry name" value="Metallophos_C"/>
    <property type="match status" value="1"/>
</dbReference>
<dbReference type="InterPro" id="IPR041792">
    <property type="entry name" value="MPP_PAP"/>
</dbReference>
<dbReference type="Gene3D" id="2.60.40.380">
    <property type="entry name" value="Purple acid phosphatase-like, N-terminal"/>
    <property type="match status" value="1"/>
</dbReference>